<dbReference type="Gene3D" id="1.10.10.10">
    <property type="entry name" value="Winged helix-like DNA-binding domain superfamily/Winged helix DNA-binding domain"/>
    <property type="match status" value="1"/>
</dbReference>
<dbReference type="InterPro" id="IPR039422">
    <property type="entry name" value="MarR/SlyA-like"/>
</dbReference>
<evidence type="ECO:0000259" key="1">
    <source>
        <dbReference type="PROSITE" id="PS50995"/>
    </source>
</evidence>
<name>A0A212KA02_9DELT</name>
<reference evidence="2" key="1">
    <citation type="submission" date="2016-04" db="EMBL/GenBank/DDBJ databases">
        <authorList>
            <person name="Evans L.H."/>
            <person name="Alamgir A."/>
            <person name="Owens N."/>
            <person name="Weber N.D."/>
            <person name="Virtaneva K."/>
            <person name="Barbian K."/>
            <person name="Babar A."/>
            <person name="Rosenke K."/>
        </authorList>
    </citation>
    <scope>NUCLEOTIDE SEQUENCE</scope>
    <source>
        <strain evidence="2">86</strain>
    </source>
</reference>
<dbReference type="SMART" id="SM00347">
    <property type="entry name" value="HTH_MARR"/>
    <property type="match status" value="1"/>
</dbReference>
<dbReference type="GO" id="GO:0003700">
    <property type="term" value="F:DNA-binding transcription factor activity"/>
    <property type="evidence" value="ECO:0007669"/>
    <property type="project" value="InterPro"/>
</dbReference>
<accession>A0A212KA02</accession>
<dbReference type="PRINTS" id="PR00598">
    <property type="entry name" value="HTHMARR"/>
</dbReference>
<dbReference type="PANTHER" id="PTHR33164:SF105">
    <property type="entry name" value="TRANSCRIPTIONAL REPRESSOR PROTEIN-RELATED"/>
    <property type="match status" value="1"/>
</dbReference>
<evidence type="ECO:0000313" key="2">
    <source>
        <dbReference type="EMBL" id="SBW08418.1"/>
    </source>
</evidence>
<dbReference type="SUPFAM" id="SSF46785">
    <property type="entry name" value="Winged helix' DNA-binding domain"/>
    <property type="match status" value="1"/>
</dbReference>
<sequence>MNTLRQDIPCACLHVRRADRQLSQMYDQSLRPIGIRSTQYGMLRCVDGLPDPFISDIGRFLSMDQTTVTRNVEKLEKSGLVVTRPHPGDPRKKKVELSAQGKAKLAEAQPLWEEAQKRIVARMGGDDFNSLLRLLGKLNQITKG</sequence>
<protein>
    <recommendedName>
        <fullName evidence="1">HTH marR-type domain-containing protein</fullName>
    </recommendedName>
</protein>
<dbReference type="InterPro" id="IPR036388">
    <property type="entry name" value="WH-like_DNA-bd_sf"/>
</dbReference>
<gene>
    <name evidence="2" type="ORF">KL86DPRO_40095</name>
</gene>
<dbReference type="GO" id="GO:0006950">
    <property type="term" value="P:response to stress"/>
    <property type="evidence" value="ECO:0007669"/>
    <property type="project" value="TreeGrafter"/>
</dbReference>
<organism evidence="2">
    <name type="scientific">uncultured delta proteobacterium</name>
    <dbReference type="NCBI Taxonomy" id="34034"/>
    <lineage>
        <taxon>Bacteria</taxon>
        <taxon>Deltaproteobacteria</taxon>
        <taxon>environmental samples</taxon>
    </lineage>
</organism>
<dbReference type="AlphaFoldDB" id="A0A212KA02"/>
<feature type="domain" description="HTH marR-type" evidence="1">
    <location>
        <begin position="1"/>
        <end position="140"/>
    </location>
</feature>
<proteinExistence type="predicted"/>
<dbReference type="Pfam" id="PF01047">
    <property type="entry name" value="MarR"/>
    <property type="match status" value="1"/>
</dbReference>
<dbReference type="InterPro" id="IPR000835">
    <property type="entry name" value="HTH_MarR-typ"/>
</dbReference>
<dbReference type="EMBL" id="FLUQ01000004">
    <property type="protein sequence ID" value="SBW08418.1"/>
    <property type="molecule type" value="Genomic_DNA"/>
</dbReference>
<dbReference type="InterPro" id="IPR036390">
    <property type="entry name" value="WH_DNA-bd_sf"/>
</dbReference>
<dbReference type="PROSITE" id="PS50995">
    <property type="entry name" value="HTH_MARR_2"/>
    <property type="match status" value="1"/>
</dbReference>
<dbReference type="PANTHER" id="PTHR33164">
    <property type="entry name" value="TRANSCRIPTIONAL REGULATOR, MARR FAMILY"/>
    <property type="match status" value="1"/>
</dbReference>